<accession>A0A8D0HR78</accession>
<evidence type="ECO:0000259" key="1">
    <source>
        <dbReference type="Pfam" id="PF22749"/>
    </source>
</evidence>
<dbReference type="AlphaFoldDB" id="A0A8D0HR78"/>
<evidence type="ECO:0000313" key="2">
    <source>
        <dbReference type="Ensembl" id="ENSSPUP00000024161.1"/>
    </source>
</evidence>
<dbReference type="Ensembl" id="ENSSPUT00000025770.1">
    <property type="protein sequence ID" value="ENSSPUP00000024161.1"/>
    <property type="gene ID" value="ENSSPUG00000018509.1"/>
</dbReference>
<keyword evidence="3" id="KW-1185">Reference proteome</keyword>
<protein>
    <recommendedName>
        <fullName evidence="1">Arb2 domain-containing protein</fullName>
    </recommendedName>
</protein>
<dbReference type="PANTHER" id="PTHR21357">
    <property type="entry name" value="FAM172 FAMILY PROTEIN HOMOLOG CG10038"/>
    <property type="match status" value="1"/>
</dbReference>
<proteinExistence type="predicted"/>
<reference evidence="2" key="1">
    <citation type="submission" date="2025-08" db="UniProtKB">
        <authorList>
            <consortium name="Ensembl"/>
        </authorList>
    </citation>
    <scope>IDENTIFICATION</scope>
</reference>
<dbReference type="GeneTree" id="ENSGT00530000063907"/>
<feature type="domain" description="Arb2" evidence="1">
    <location>
        <begin position="4"/>
        <end position="168"/>
    </location>
</feature>
<organism evidence="2 3">
    <name type="scientific">Sphenodon punctatus</name>
    <name type="common">Tuatara</name>
    <name type="synonym">Hatteria punctata</name>
    <dbReference type="NCBI Taxonomy" id="8508"/>
    <lineage>
        <taxon>Eukaryota</taxon>
        <taxon>Metazoa</taxon>
        <taxon>Chordata</taxon>
        <taxon>Craniata</taxon>
        <taxon>Vertebrata</taxon>
        <taxon>Euteleostomi</taxon>
        <taxon>Lepidosauria</taxon>
        <taxon>Sphenodontia</taxon>
        <taxon>Sphenodontidae</taxon>
        <taxon>Sphenodon</taxon>
    </lineage>
</organism>
<reference evidence="2" key="2">
    <citation type="submission" date="2025-09" db="UniProtKB">
        <authorList>
            <consortium name="Ensembl"/>
        </authorList>
    </citation>
    <scope>IDENTIFICATION</scope>
</reference>
<name>A0A8D0HR78_SPHPU</name>
<dbReference type="PANTHER" id="PTHR21357:SF2">
    <property type="entry name" value="PROTEIN FAM172B-RELATED"/>
    <property type="match status" value="1"/>
</dbReference>
<evidence type="ECO:0000313" key="3">
    <source>
        <dbReference type="Proteomes" id="UP000694392"/>
    </source>
</evidence>
<dbReference type="Proteomes" id="UP000694392">
    <property type="component" value="Unplaced"/>
</dbReference>
<dbReference type="InterPro" id="IPR053858">
    <property type="entry name" value="Arb2_dom"/>
</dbReference>
<dbReference type="InterPro" id="IPR048263">
    <property type="entry name" value="Arb2"/>
</dbReference>
<dbReference type="GO" id="GO:0005634">
    <property type="term" value="C:nucleus"/>
    <property type="evidence" value="ECO:0007669"/>
    <property type="project" value="TreeGrafter"/>
</dbReference>
<dbReference type="GO" id="GO:0031048">
    <property type="term" value="P:regulatory ncRNA-mediated heterochromatin formation"/>
    <property type="evidence" value="ECO:0007669"/>
    <property type="project" value="TreeGrafter"/>
</dbReference>
<dbReference type="OMA" id="HSPKCIP"/>
<sequence length="239" mass="26912">LYILVVLLQDHGVFRAGQWGQKTIIHEGLYHGTQIPFIKTALQSGGGVIVLNPNDNLIDLKVEEEWLNFALKEETHSAPQSPWLIPKRCSSSPEEHTVYNVAFVAHGYGGLVFINLLMQRKWEVMKKVYAVALIDSTHHTMHQTRGDLQVQEWIWQHCREWVTNSRPLDRPTGSLVKMDCPTVSAGTENYSLAPSSSLQAIFKYFRSALKAKTTVVLPPRSPILTRSVATKKGINKRSA</sequence>
<dbReference type="Pfam" id="PF22749">
    <property type="entry name" value="Arb2"/>
    <property type="match status" value="1"/>
</dbReference>
<dbReference type="GO" id="GO:0035197">
    <property type="term" value="F:siRNA binding"/>
    <property type="evidence" value="ECO:0007669"/>
    <property type="project" value="TreeGrafter"/>
</dbReference>